<dbReference type="Gene3D" id="3.40.50.300">
    <property type="entry name" value="P-loop containing nucleotide triphosphate hydrolases"/>
    <property type="match status" value="1"/>
</dbReference>
<dbReference type="SMART" id="SM00382">
    <property type="entry name" value="AAA"/>
    <property type="match status" value="1"/>
</dbReference>
<evidence type="ECO:0000256" key="3">
    <source>
        <dbReference type="ARBA" id="ARBA00022741"/>
    </source>
</evidence>
<dbReference type="SUPFAM" id="SSF52540">
    <property type="entry name" value="P-loop containing nucleoside triphosphate hydrolases"/>
    <property type="match status" value="1"/>
</dbReference>
<dbReference type="PROSITE" id="PS00211">
    <property type="entry name" value="ABC_TRANSPORTER_1"/>
    <property type="match status" value="1"/>
</dbReference>
<dbReference type="PANTHER" id="PTHR24221">
    <property type="entry name" value="ATP-BINDING CASSETTE SUB-FAMILY B"/>
    <property type="match status" value="1"/>
</dbReference>
<dbReference type="PANTHER" id="PTHR24221:SF654">
    <property type="entry name" value="ATP-BINDING CASSETTE SUB-FAMILY B MEMBER 6"/>
    <property type="match status" value="1"/>
</dbReference>
<feature type="transmembrane region" description="Helical" evidence="7">
    <location>
        <begin position="281"/>
        <end position="298"/>
    </location>
</feature>
<keyword evidence="11" id="KW-1185">Reference proteome</keyword>
<evidence type="ECO:0000256" key="1">
    <source>
        <dbReference type="ARBA" id="ARBA00004651"/>
    </source>
</evidence>
<evidence type="ECO:0000256" key="6">
    <source>
        <dbReference type="ARBA" id="ARBA00023136"/>
    </source>
</evidence>
<dbReference type="InterPro" id="IPR027417">
    <property type="entry name" value="P-loop_NTPase"/>
</dbReference>
<comment type="subcellular location">
    <subcellularLocation>
        <location evidence="1">Cell membrane</location>
        <topology evidence="1">Multi-pass membrane protein</topology>
    </subcellularLocation>
</comment>
<keyword evidence="2 7" id="KW-0812">Transmembrane</keyword>
<feature type="transmembrane region" description="Helical" evidence="7">
    <location>
        <begin position="163"/>
        <end position="183"/>
    </location>
</feature>
<dbReference type="AlphaFoldDB" id="A0A1N7K2J0"/>
<dbReference type="GO" id="GO:0005886">
    <property type="term" value="C:plasma membrane"/>
    <property type="evidence" value="ECO:0007669"/>
    <property type="project" value="UniProtKB-SubCell"/>
</dbReference>
<reference evidence="11" key="1">
    <citation type="submission" date="2017-01" db="EMBL/GenBank/DDBJ databases">
        <authorList>
            <person name="Varghese N."/>
            <person name="Submissions S."/>
        </authorList>
    </citation>
    <scope>NUCLEOTIDE SEQUENCE [LARGE SCALE GENOMIC DNA]</scope>
    <source>
        <strain evidence="11">DSM 18714</strain>
    </source>
</reference>
<feature type="transmembrane region" description="Helical" evidence="7">
    <location>
        <begin position="40"/>
        <end position="60"/>
    </location>
</feature>
<name>A0A1N7K2J0_9RHOB</name>
<feature type="transmembrane region" description="Helical" evidence="7">
    <location>
        <begin position="247"/>
        <end position="269"/>
    </location>
</feature>
<dbReference type="PROSITE" id="PS50929">
    <property type="entry name" value="ABC_TM1F"/>
    <property type="match status" value="1"/>
</dbReference>
<dbReference type="OrthoDB" id="5288404at2"/>
<dbReference type="Gene3D" id="1.20.1560.10">
    <property type="entry name" value="ABC transporter type 1, transmembrane domain"/>
    <property type="match status" value="1"/>
</dbReference>
<dbReference type="InterPro" id="IPR003439">
    <property type="entry name" value="ABC_transporter-like_ATP-bd"/>
</dbReference>
<dbReference type="EMBL" id="FTOM01000001">
    <property type="protein sequence ID" value="SIS55758.1"/>
    <property type="molecule type" value="Genomic_DNA"/>
</dbReference>
<dbReference type="PROSITE" id="PS50893">
    <property type="entry name" value="ABC_TRANSPORTER_2"/>
    <property type="match status" value="1"/>
</dbReference>
<protein>
    <submittedName>
        <fullName evidence="10">ATP-binding cassette, subfamily C, CydC</fullName>
    </submittedName>
</protein>
<dbReference type="InterPro" id="IPR003593">
    <property type="entry name" value="AAA+_ATPase"/>
</dbReference>
<dbReference type="Proteomes" id="UP000186098">
    <property type="component" value="Unassembled WGS sequence"/>
</dbReference>
<dbReference type="Pfam" id="PF00005">
    <property type="entry name" value="ABC_tran"/>
    <property type="match status" value="1"/>
</dbReference>
<keyword evidence="4 10" id="KW-0067">ATP-binding</keyword>
<dbReference type="InterPro" id="IPR039421">
    <property type="entry name" value="Type_1_exporter"/>
</dbReference>
<feature type="transmembrane region" description="Helical" evidence="7">
    <location>
        <begin position="12"/>
        <end position="34"/>
    </location>
</feature>
<dbReference type="SUPFAM" id="SSF90123">
    <property type="entry name" value="ABC transporter transmembrane region"/>
    <property type="match status" value="1"/>
</dbReference>
<proteinExistence type="predicted"/>
<evidence type="ECO:0000259" key="8">
    <source>
        <dbReference type="PROSITE" id="PS50893"/>
    </source>
</evidence>
<dbReference type="InterPro" id="IPR017871">
    <property type="entry name" value="ABC_transporter-like_CS"/>
</dbReference>
<organism evidence="10 11">
    <name type="scientific">Phaeovulum vinaykumarii</name>
    <dbReference type="NCBI Taxonomy" id="407234"/>
    <lineage>
        <taxon>Bacteria</taxon>
        <taxon>Pseudomonadati</taxon>
        <taxon>Pseudomonadota</taxon>
        <taxon>Alphaproteobacteria</taxon>
        <taxon>Rhodobacterales</taxon>
        <taxon>Paracoccaceae</taxon>
        <taxon>Phaeovulum</taxon>
    </lineage>
</organism>
<feature type="transmembrane region" description="Helical" evidence="7">
    <location>
        <begin position="137"/>
        <end position="157"/>
    </location>
</feature>
<keyword evidence="3" id="KW-0547">Nucleotide-binding</keyword>
<evidence type="ECO:0000256" key="4">
    <source>
        <dbReference type="ARBA" id="ARBA00022840"/>
    </source>
</evidence>
<dbReference type="GO" id="GO:0016887">
    <property type="term" value="F:ATP hydrolysis activity"/>
    <property type="evidence" value="ECO:0007669"/>
    <property type="project" value="InterPro"/>
</dbReference>
<evidence type="ECO:0000256" key="2">
    <source>
        <dbReference type="ARBA" id="ARBA00022692"/>
    </source>
</evidence>
<feature type="domain" description="ABC transmembrane type-1" evidence="9">
    <location>
        <begin position="18"/>
        <end position="307"/>
    </location>
</feature>
<dbReference type="STRING" id="407234.SAMN05421795_101555"/>
<dbReference type="RefSeq" id="WP_076363356.1">
    <property type="nucleotide sequence ID" value="NZ_FTOM01000001.1"/>
</dbReference>
<dbReference type="InterPro" id="IPR036640">
    <property type="entry name" value="ABC1_TM_sf"/>
</dbReference>
<evidence type="ECO:0000256" key="7">
    <source>
        <dbReference type="SAM" id="Phobius"/>
    </source>
</evidence>
<dbReference type="InterPro" id="IPR011527">
    <property type="entry name" value="ABC1_TM_dom"/>
</dbReference>
<keyword evidence="6 7" id="KW-0472">Membrane</keyword>
<evidence type="ECO:0000259" key="9">
    <source>
        <dbReference type="PROSITE" id="PS50929"/>
    </source>
</evidence>
<gene>
    <name evidence="10" type="ORF">SAMN05421795_101555</name>
</gene>
<evidence type="ECO:0000313" key="10">
    <source>
        <dbReference type="EMBL" id="SIS55758.1"/>
    </source>
</evidence>
<evidence type="ECO:0000256" key="5">
    <source>
        <dbReference type="ARBA" id="ARBA00022989"/>
    </source>
</evidence>
<accession>A0A1N7K2J0</accession>
<evidence type="ECO:0000313" key="11">
    <source>
        <dbReference type="Proteomes" id="UP000186098"/>
    </source>
</evidence>
<keyword evidence="5 7" id="KW-1133">Transmembrane helix</keyword>
<dbReference type="GO" id="GO:0140359">
    <property type="term" value="F:ABC-type transporter activity"/>
    <property type="evidence" value="ECO:0007669"/>
    <property type="project" value="InterPro"/>
</dbReference>
<feature type="domain" description="ABC transporter" evidence="8">
    <location>
        <begin position="339"/>
        <end position="544"/>
    </location>
</feature>
<sequence length="544" mass="56900">MGDIWRVFRAMGAARGLALGGLLGLSVLAMGAALLGLSGWFITAASAAGMAGIGIAFDFFRPSAAVRALAMGRTASRYGERLVTHDATLKALVALRLKLFQGLLRAPFERLERLRGAQALNRLMADVDALDGVPLRLILPVATGLAVLAGSFFVLWGLTDLWLAAWISGGWLVLGLVSGALGIRASLGESRRAEAARQATSERIIGLLRARADLAVTGALGDRRLRAIAADARRQSARDRLERRGRALGAALSGGGTLLLTGTLILSALRVDAGTLDAPRAALALLVTLALAEALTPLRRLVTDLGRMRIAARRVVGALPEAEAPAGPAPEPRPDAPLLEARALGVARAGRVLVRDFDLSLHPGEVVALSGPSGAGKTTVLAALARLTRPAGGTLHLMGHTYDAWPKDAFRDRLGYVAQRPGLIAGTLHAALALGQPDLDVARAQAALEAVGLWERLEGRGLEAELGEGGAGLSGGEARRFAIARAIVRNPDVLILDEPTEGLDAVSAARLRDGLRRMLPRAGLIIASHQAADLDWADRVLDLA</sequence>
<dbReference type="GO" id="GO:0034040">
    <property type="term" value="F:ATPase-coupled lipid transmembrane transporter activity"/>
    <property type="evidence" value="ECO:0007669"/>
    <property type="project" value="TreeGrafter"/>
</dbReference>
<dbReference type="GO" id="GO:0005524">
    <property type="term" value="F:ATP binding"/>
    <property type="evidence" value="ECO:0007669"/>
    <property type="project" value="UniProtKB-KW"/>
</dbReference>